<dbReference type="Proteomes" id="UP000198660">
    <property type="component" value="Unassembled WGS sequence"/>
</dbReference>
<proteinExistence type="predicted"/>
<evidence type="ECO:0000313" key="1">
    <source>
        <dbReference type="EMBL" id="SFT03078.1"/>
    </source>
</evidence>
<keyword evidence="2" id="KW-1185">Reference proteome</keyword>
<protein>
    <submittedName>
        <fullName evidence="1">Uncharacterized protein</fullName>
    </submittedName>
</protein>
<sequence>MIRDITLLLVPKEKILIQQLKGKMISDMQIDLADTKEIKNNCYYNMCLSAKITCLEEEFAFYSEAVKTFDDEEFPRLHFNYFKDDSNDFKPLYTGSTRKEDYVEEIEVIHDHIEWMEHSGPWNLKIDVGILLTFKSNNYLFISLLDSSVGLMETYYGNDISWIFDREAILDIYMIEPESVSHLKRDRVKLTRETG</sequence>
<gene>
    <name evidence="1" type="ORF">SAMN05444972_11853</name>
</gene>
<reference evidence="2" key="1">
    <citation type="submission" date="2016-10" db="EMBL/GenBank/DDBJ databases">
        <authorList>
            <person name="Varghese N."/>
            <person name="Submissions S."/>
        </authorList>
    </citation>
    <scope>NUCLEOTIDE SEQUENCE [LARGE SCALE GENOMIC DNA]</scope>
    <source>
        <strain evidence="2">DSM 45789</strain>
    </source>
</reference>
<dbReference type="RefSeq" id="WP_091839699.1">
    <property type="nucleotide sequence ID" value="NZ_FPAA01000018.1"/>
</dbReference>
<dbReference type="EMBL" id="FPAA01000018">
    <property type="protein sequence ID" value="SFT03078.1"/>
    <property type="molecule type" value="Genomic_DNA"/>
</dbReference>
<accession>A0A1I6UNU1</accession>
<name>A0A1I6UNU1_9BACL</name>
<dbReference type="OrthoDB" id="9759366at2"/>
<evidence type="ECO:0000313" key="2">
    <source>
        <dbReference type="Proteomes" id="UP000198660"/>
    </source>
</evidence>
<dbReference type="AlphaFoldDB" id="A0A1I6UNU1"/>
<organism evidence="1 2">
    <name type="scientific">Marininema halotolerans</name>
    <dbReference type="NCBI Taxonomy" id="1155944"/>
    <lineage>
        <taxon>Bacteria</taxon>
        <taxon>Bacillati</taxon>
        <taxon>Bacillota</taxon>
        <taxon>Bacilli</taxon>
        <taxon>Bacillales</taxon>
        <taxon>Thermoactinomycetaceae</taxon>
        <taxon>Marininema</taxon>
    </lineage>
</organism>